<dbReference type="Gene3D" id="2.20.25.10">
    <property type="match status" value="1"/>
</dbReference>
<evidence type="ECO:0000256" key="1">
    <source>
        <dbReference type="SAM" id="MobiDB-lite"/>
    </source>
</evidence>
<dbReference type="InterPro" id="IPR003718">
    <property type="entry name" value="OsmC/Ohr_fam"/>
</dbReference>
<dbReference type="InterPro" id="IPR015946">
    <property type="entry name" value="KH_dom-like_a/b"/>
</dbReference>
<dbReference type="SUPFAM" id="SSF82784">
    <property type="entry name" value="OsmC-like"/>
    <property type="match status" value="1"/>
</dbReference>
<dbReference type="PANTHER" id="PTHR34352:SF1">
    <property type="entry name" value="PROTEIN YHFA"/>
    <property type="match status" value="1"/>
</dbReference>
<dbReference type="EMBL" id="LAZR01012437">
    <property type="protein sequence ID" value="KKM26849.1"/>
    <property type="molecule type" value="Genomic_DNA"/>
</dbReference>
<evidence type="ECO:0000313" key="2">
    <source>
        <dbReference type="EMBL" id="KKM26849.1"/>
    </source>
</evidence>
<organism evidence="2">
    <name type="scientific">marine sediment metagenome</name>
    <dbReference type="NCBI Taxonomy" id="412755"/>
    <lineage>
        <taxon>unclassified sequences</taxon>
        <taxon>metagenomes</taxon>
        <taxon>ecological metagenomes</taxon>
    </lineage>
</organism>
<dbReference type="AlphaFoldDB" id="A0A0F9J337"/>
<protein>
    <recommendedName>
        <fullName evidence="3">OsmC family protein</fullName>
    </recommendedName>
</protein>
<dbReference type="Pfam" id="PF02566">
    <property type="entry name" value="OsmC"/>
    <property type="match status" value="1"/>
</dbReference>
<gene>
    <name evidence="2" type="ORF">LCGC14_1580660</name>
</gene>
<name>A0A0F9J337_9ZZZZ</name>
<accession>A0A0F9J337</accession>
<feature type="compositionally biased region" description="Basic and acidic residues" evidence="1">
    <location>
        <begin position="22"/>
        <end position="36"/>
    </location>
</feature>
<sequence>MSEARVKVIFNQGLSFTGTGDSGHKVEMDGPAEHGGSDSAASPMELVLIGLGGCTGMDAISILKKKKQPVEGFEMNISGTRAEDYPMRYTDVSIEFVIKGKGVDEKAVKRAVDLSMEKYCSVKATLEQHTQVSFSYRLEH</sequence>
<dbReference type="PANTHER" id="PTHR34352">
    <property type="entry name" value="PROTEIN YHFA"/>
    <property type="match status" value="1"/>
</dbReference>
<evidence type="ECO:0008006" key="3">
    <source>
        <dbReference type="Google" id="ProtNLM"/>
    </source>
</evidence>
<dbReference type="InterPro" id="IPR036102">
    <property type="entry name" value="OsmC/Ohrsf"/>
</dbReference>
<feature type="region of interest" description="Disordered" evidence="1">
    <location>
        <begin position="20"/>
        <end position="39"/>
    </location>
</feature>
<reference evidence="2" key="1">
    <citation type="journal article" date="2015" name="Nature">
        <title>Complex archaea that bridge the gap between prokaryotes and eukaryotes.</title>
        <authorList>
            <person name="Spang A."/>
            <person name="Saw J.H."/>
            <person name="Jorgensen S.L."/>
            <person name="Zaremba-Niedzwiedzka K."/>
            <person name="Martijn J."/>
            <person name="Lind A.E."/>
            <person name="van Eijk R."/>
            <person name="Schleper C."/>
            <person name="Guy L."/>
            <person name="Ettema T.J."/>
        </authorList>
    </citation>
    <scope>NUCLEOTIDE SEQUENCE</scope>
</reference>
<dbReference type="Gene3D" id="3.30.300.20">
    <property type="match status" value="1"/>
</dbReference>
<proteinExistence type="predicted"/>
<comment type="caution">
    <text evidence="2">The sequence shown here is derived from an EMBL/GenBank/DDBJ whole genome shotgun (WGS) entry which is preliminary data.</text>
</comment>